<evidence type="ECO:0000313" key="3">
    <source>
        <dbReference type="Proteomes" id="UP001622594"/>
    </source>
</evidence>
<reference evidence="2 3" key="1">
    <citation type="submission" date="2022-10" db="EMBL/GenBank/DDBJ databases">
        <title>The complete genomes of actinobacterial strains from the NBC collection.</title>
        <authorList>
            <person name="Joergensen T.S."/>
            <person name="Alvarez Arevalo M."/>
            <person name="Sterndorff E.B."/>
            <person name="Faurdal D."/>
            <person name="Vuksanovic O."/>
            <person name="Mourched A.-S."/>
            <person name="Charusanti P."/>
            <person name="Shaw S."/>
            <person name="Blin K."/>
            <person name="Weber T."/>
        </authorList>
    </citation>
    <scope>NUCLEOTIDE SEQUENCE [LARGE SCALE GENOMIC DNA]</scope>
    <source>
        <strain evidence="2 3">NBC_00123</strain>
        <plasmid evidence="2 3">unnamed1</plasmid>
    </source>
</reference>
<gene>
    <name evidence="2" type="ORF">OG814_41795</name>
</gene>
<dbReference type="EMBL" id="CP108189">
    <property type="protein sequence ID" value="WTR75800.1"/>
    <property type="molecule type" value="Genomic_DNA"/>
</dbReference>
<proteinExistence type="predicted"/>
<accession>A0ABZ1LP19</accession>
<keyword evidence="3" id="KW-1185">Reference proteome</keyword>
<sequence length="161" mass="16616">MLPEAMTALAAAGGTAVVQAATTDAWTGFRQRMAQWFGRGDQQRENAELERLDRTAGELESATSSGPAEAERAHVRHEAGWQARIEMLLENLADAERSRAAEELQTLLAQHTSQGGVSAGQGGLAAGGDVHIHAEGGSIAAGVLHGGAHIGHPPATGPSRG</sequence>
<dbReference type="Proteomes" id="UP001622594">
    <property type="component" value="Plasmid unnamed1"/>
</dbReference>
<evidence type="ECO:0000256" key="1">
    <source>
        <dbReference type="SAM" id="MobiDB-lite"/>
    </source>
</evidence>
<dbReference type="RefSeq" id="WP_331717876.1">
    <property type="nucleotide sequence ID" value="NZ_CP108189.1"/>
</dbReference>
<geneLocation type="plasmid" evidence="2 3">
    <name>unnamed1</name>
</geneLocation>
<protein>
    <submittedName>
        <fullName evidence="2">Uncharacterized protein</fullName>
    </submittedName>
</protein>
<feature type="region of interest" description="Disordered" evidence="1">
    <location>
        <begin position="53"/>
        <end position="77"/>
    </location>
</feature>
<evidence type="ECO:0000313" key="2">
    <source>
        <dbReference type="EMBL" id="WTR75800.1"/>
    </source>
</evidence>
<name>A0ABZ1LP19_9ACTN</name>
<organism evidence="2 3">
    <name type="scientific">Streptomyces zaomyceticus</name>
    <dbReference type="NCBI Taxonomy" id="68286"/>
    <lineage>
        <taxon>Bacteria</taxon>
        <taxon>Bacillati</taxon>
        <taxon>Actinomycetota</taxon>
        <taxon>Actinomycetes</taxon>
        <taxon>Kitasatosporales</taxon>
        <taxon>Streptomycetaceae</taxon>
        <taxon>Streptomyces</taxon>
    </lineage>
</organism>
<keyword evidence="2" id="KW-0614">Plasmid</keyword>